<accession>A0AAN8XGJ2</accession>
<keyword evidence="2" id="KW-1185">Reference proteome</keyword>
<dbReference type="EMBL" id="JAXCGZ010002362">
    <property type="protein sequence ID" value="KAK7084000.1"/>
    <property type="molecule type" value="Genomic_DNA"/>
</dbReference>
<comment type="caution">
    <text evidence="1">The sequence shown here is derived from an EMBL/GenBank/DDBJ whole genome shotgun (WGS) entry which is preliminary data.</text>
</comment>
<name>A0AAN8XGJ2_HALRR</name>
<feature type="non-terminal residue" evidence="1">
    <location>
        <position position="1"/>
    </location>
</feature>
<proteinExistence type="predicted"/>
<organism evidence="1 2">
    <name type="scientific">Halocaridina rubra</name>
    <name type="common">Hawaiian red shrimp</name>
    <dbReference type="NCBI Taxonomy" id="373956"/>
    <lineage>
        <taxon>Eukaryota</taxon>
        <taxon>Metazoa</taxon>
        <taxon>Ecdysozoa</taxon>
        <taxon>Arthropoda</taxon>
        <taxon>Crustacea</taxon>
        <taxon>Multicrustacea</taxon>
        <taxon>Malacostraca</taxon>
        <taxon>Eumalacostraca</taxon>
        <taxon>Eucarida</taxon>
        <taxon>Decapoda</taxon>
        <taxon>Pleocyemata</taxon>
        <taxon>Caridea</taxon>
        <taxon>Atyoidea</taxon>
        <taxon>Atyidae</taxon>
        <taxon>Halocaridina</taxon>
    </lineage>
</organism>
<protein>
    <submittedName>
        <fullName evidence="1">Uncharacterized protein</fullName>
    </submittedName>
</protein>
<gene>
    <name evidence="1" type="ORF">SK128_022485</name>
</gene>
<reference evidence="1 2" key="1">
    <citation type="submission" date="2023-11" db="EMBL/GenBank/DDBJ databases">
        <title>Halocaridina rubra genome assembly.</title>
        <authorList>
            <person name="Smith C."/>
        </authorList>
    </citation>
    <scope>NUCLEOTIDE SEQUENCE [LARGE SCALE GENOMIC DNA]</scope>
    <source>
        <strain evidence="1">EP-1</strain>
        <tissue evidence="1">Whole</tissue>
    </source>
</reference>
<sequence length="101" mass="11262">TSNDARYFSFRTRALPQAYGFFLQLQYINVARKGFDGSPFIAGINLSPSTLLPYSSGGRSTGLLSEACGREKHRLLENRSSLLDANKWARSLSRDEYPGLL</sequence>
<evidence type="ECO:0000313" key="1">
    <source>
        <dbReference type="EMBL" id="KAK7084000.1"/>
    </source>
</evidence>
<evidence type="ECO:0000313" key="2">
    <source>
        <dbReference type="Proteomes" id="UP001381693"/>
    </source>
</evidence>
<dbReference type="Proteomes" id="UP001381693">
    <property type="component" value="Unassembled WGS sequence"/>
</dbReference>
<dbReference type="AlphaFoldDB" id="A0AAN8XGJ2"/>